<protein>
    <recommendedName>
        <fullName evidence="4">Deoxyribodipyrimidine photo-lyase</fullName>
        <ecNumber evidence="3">4.1.99.3</ecNumber>
    </recommendedName>
    <alternativeName>
        <fullName evidence="12">DNA photolyase</fullName>
    </alternativeName>
    <alternativeName>
        <fullName evidence="15">Photoreactivating enzyme</fullName>
    </alternativeName>
</protein>
<dbReference type="Gene3D" id="3.40.50.620">
    <property type="entry name" value="HUPs"/>
    <property type="match status" value="1"/>
</dbReference>
<feature type="compositionally biased region" description="Low complexity" evidence="17">
    <location>
        <begin position="436"/>
        <end position="445"/>
    </location>
</feature>
<keyword evidence="16" id="KW-0040">ANK repeat</keyword>
<keyword evidence="20" id="KW-1185">Reference proteome</keyword>
<dbReference type="Proteomes" id="UP001497472">
    <property type="component" value="Unassembled WGS sequence"/>
</dbReference>
<comment type="function">
    <text evidence="14">Involved in repair of UV radiation-induced DNA damage. Catalyzes the light-dependent monomerization (300-600 nm) of cyclobutyl pyrimidine dimers (in cis-syn configuration), which are formed between adjacent bases on the same DNA strand upon exposure to ultraviolet radiation.</text>
</comment>
<evidence type="ECO:0000256" key="14">
    <source>
        <dbReference type="ARBA" id="ARBA00059220"/>
    </source>
</evidence>
<comment type="cofactor">
    <cofactor evidence="1">
        <name>FAD</name>
        <dbReference type="ChEBI" id="CHEBI:57692"/>
    </cofactor>
</comment>
<dbReference type="SUPFAM" id="SSF82185">
    <property type="entry name" value="Histone H3 K4-specific methyltransferase SET7/9 N-terminal domain"/>
    <property type="match status" value="1"/>
</dbReference>
<dbReference type="SUPFAM" id="SSF48403">
    <property type="entry name" value="Ankyrin repeat"/>
    <property type="match status" value="1"/>
</dbReference>
<dbReference type="GO" id="GO:0003904">
    <property type="term" value="F:deoxyribodipyrimidine photo-lyase activity"/>
    <property type="evidence" value="ECO:0007669"/>
    <property type="project" value="UniProtKB-EC"/>
</dbReference>
<evidence type="ECO:0000259" key="18">
    <source>
        <dbReference type="PROSITE" id="PS51645"/>
    </source>
</evidence>
<dbReference type="InterPro" id="IPR032673">
    <property type="entry name" value="DNA_photolyase_2_CS"/>
</dbReference>
<dbReference type="EMBL" id="CAVLEF010000001">
    <property type="protein sequence ID" value="CAK1540268.1"/>
    <property type="molecule type" value="Genomic_DNA"/>
</dbReference>
<evidence type="ECO:0000256" key="13">
    <source>
        <dbReference type="ARBA" id="ARBA00033999"/>
    </source>
</evidence>
<evidence type="ECO:0000256" key="9">
    <source>
        <dbReference type="ARBA" id="ARBA00023125"/>
    </source>
</evidence>
<keyword evidence="9" id="KW-0238">DNA-binding</keyword>
<feature type="domain" description="Photolyase/cryptochrome alpha/beta" evidence="18">
    <location>
        <begin position="1147"/>
        <end position="1279"/>
    </location>
</feature>
<keyword evidence="6" id="KW-0677">Repeat</keyword>
<dbReference type="FunFam" id="3.40.50.620:FF:000110">
    <property type="entry name" value="Deoxyribodipyrimidine photolyase"/>
    <property type="match status" value="1"/>
</dbReference>
<keyword evidence="10" id="KW-0234">DNA repair</keyword>
<dbReference type="GO" id="GO:0009650">
    <property type="term" value="P:UV protection"/>
    <property type="evidence" value="ECO:0007669"/>
    <property type="project" value="UniProtKB-ARBA"/>
</dbReference>
<dbReference type="FunFam" id="1.25.40.80:FF:000004">
    <property type="entry name" value="Deoxyribodipyrimidine photolyase"/>
    <property type="match status" value="1"/>
</dbReference>
<dbReference type="NCBIfam" id="TIGR00591">
    <property type="entry name" value="phr2"/>
    <property type="match status" value="1"/>
</dbReference>
<evidence type="ECO:0000256" key="1">
    <source>
        <dbReference type="ARBA" id="ARBA00001974"/>
    </source>
</evidence>
<dbReference type="PROSITE" id="PS01084">
    <property type="entry name" value="DNA_PHOTOLYASES_2_2"/>
    <property type="match status" value="1"/>
</dbReference>
<evidence type="ECO:0000256" key="5">
    <source>
        <dbReference type="ARBA" id="ARBA00022630"/>
    </source>
</evidence>
<dbReference type="InterPro" id="IPR008148">
    <property type="entry name" value="DNA_photolyase_2"/>
</dbReference>
<organism evidence="19 20">
    <name type="scientific">Leptosia nina</name>
    <dbReference type="NCBI Taxonomy" id="320188"/>
    <lineage>
        <taxon>Eukaryota</taxon>
        <taxon>Metazoa</taxon>
        <taxon>Ecdysozoa</taxon>
        <taxon>Arthropoda</taxon>
        <taxon>Hexapoda</taxon>
        <taxon>Insecta</taxon>
        <taxon>Pterygota</taxon>
        <taxon>Neoptera</taxon>
        <taxon>Endopterygota</taxon>
        <taxon>Lepidoptera</taxon>
        <taxon>Glossata</taxon>
        <taxon>Ditrysia</taxon>
        <taxon>Papilionoidea</taxon>
        <taxon>Pieridae</taxon>
        <taxon>Pierinae</taxon>
        <taxon>Leptosia</taxon>
    </lineage>
</organism>
<dbReference type="PANTHER" id="PTHR10211">
    <property type="entry name" value="DEOXYRIBODIPYRIMIDINE PHOTOLYASE"/>
    <property type="match status" value="1"/>
</dbReference>
<evidence type="ECO:0000256" key="7">
    <source>
        <dbReference type="ARBA" id="ARBA00022763"/>
    </source>
</evidence>
<evidence type="ECO:0000256" key="17">
    <source>
        <dbReference type="SAM" id="MobiDB-lite"/>
    </source>
</evidence>
<dbReference type="SUPFAM" id="SSF52425">
    <property type="entry name" value="Cryptochrome/photolyase, N-terminal domain"/>
    <property type="match status" value="1"/>
</dbReference>
<dbReference type="InterPro" id="IPR014729">
    <property type="entry name" value="Rossmann-like_a/b/a_fold"/>
</dbReference>
<keyword evidence="8" id="KW-0274">FAD</keyword>
<dbReference type="PROSITE" id="PS51645">
    <property type="entry name" value="PHR_CRY_ALPHA_BETA"/>
    <property type="match status" value="1"/>
</dbReference>
<evidence type="ECO:0000256" key="3">
    <source>
        <dbReference type="ARBA" id="ARBA00013149"/>
    </source>
</evidence>
<dbReference type="PROSITE" id="PS01083">
    <property type="entry name" value="DNA_PHOTOLYASES_2_1"/>
    <property type="match status" value="1"/>
</dbReference>
<evidence type="ECO:0000256" key="16">
    <source>
        <dbReference type="PROSITE-ProRule" id="PRU00023"/>
    </source>
</evidence>
<keyword evidence="7" id="KW-0227">DNA damage</keyword>
<dbReference type="GO" id="GO:0003677">
    <property type="term" value="F:DNA binding"/>
    <property type="evidence" value="ECO:0007669"/>
    <property type="project" value="UniProtKB-KW"/>
</dbReference>
<evidence type="ECO:0000256" key="10">
    <source>
        <dbReference type="ARBA" id="ARBA00023204"/>
    </source>
</evidence>
<dbReference type="InterPro" id="IPR036134">
    <property type="entry name" value="Crypto/Photolyase_FAD-like_sf"/>
</dbReference>
<evidence type="ECO:0000256" key="6">
    <source>
        <dbReference type="ARBA" id="ARBA00022737"/>
    </source>
</evidence>
<dbReference type="InterPro" id="IPR006050">
    <property type="entry name" value="DNA_photolyase_N"/>
</dbReference>
<evidence type="ECO:0000256" key="12">
    <source>
        <dbReference type="ARBA" id="ARBA00031671"/>
    </source>
</evidence>
<dbReference type="InterPro" id="IPR036155">
    <property type="entry name" value="Crypto/Photolyase_N_sf"/>
</dbReference>
<proteinExistence type="inferred from homology"/>
<evidence type="ECO:0000313" key="20">
    <source>
        <dbReference type="Proteomes" id="UP001497472"/>
    </source>
</evidence>
<comment type="catalytic activity">
    <reaction evidence="13">
        <text>cyclobutadipyrimidine (in DNA) = 2 pyrimidine residues (in DNA).</text>
        <dbReference type="EC" id="4.1.99.3"/>
    </reaction>
</comment>
<name>A0AAV1IVV8_9NEOP</name>
<feature type="repeat" description="ANK" evidence="16">
    <location>
        <begin position="339"/>
        <end position="371"/>
    </location>
</feature>
<dbReference type="InterPro" id="IPR003409">
    <property type="entry name" value="MORN"/>
</dbReference>
<accession>A0AAV1IVV8</accession>
<dbReference type="EC" id="4.1.99.3" evidence="3"/>
<dbReference type="Pfam" id="PF12796">
    <property type="entry name" value="Ank_2"/>
    <property type="match status" value="1"/>
</dbReference>
<evidence type="ECO:0000313" key="19">
    <source>
        <dbReference type="EMBL" id="CAK1540268.1"/>
    </source>
</evidence>
<dbReference type="Gene3D" id="1.25.40.20">
    <property type="entry name" value="Ankyrin repeat-containing domain"/>
    <property type="match status" value="2"/>
</dbReference>
<dbReference type="Gene3D" id="1.10.579.10">
    <property type="entry name" value="DNA Cyclobutane Dipyrimidine Photolyase, subunit A, domain 3"/>
    <property type="match status" value="1"/>
</dbReference>
<dbReference type="PROSITE" id="PS50088">
    <property type="entry name" value="ANK_REPEAT"/>
    <property type="match status" value="1"/>
</dbReference>
<keyword evidence="5" id="KW-0285">Flavoprotein</keyword>
<evidence type="ECO:0000256" key="15">
    <source>
        <dbReference type="ARBA" id="ARBA00083107"/>
    </source>
</evidence>
<feature type="region of interest" description="Disordered" evidence="17">
    <location>
        <begin position="428"/>
        <end position="482"/>
    </location>
</feature>
<gene>
    <name evidence="19" type="ORF">LNINA_LOCUS336</name>
</gene>
<dbReference type="Gene3D" id="2.20.110.10">
    <property type="entry name" value="Histone H3 K4-specific methyltransferase SET7/9 N-terminal domain"/>
    <property type="match status" value="1"/>
</dbReference>
<dbReference type="Pfam" id="PF00875">
    <property type="entry name" value="DNA_photolyase"/>
    <property type="match status" value="1"/>
</dbReference>
<evidence type="ECO:0000256" key="2">
    <source>
        <dbReference type="ARBA" id="ARBA00006409"/>
    </source>
</evidence>
<reference evidence="19 20" key="1">
    <citation type="submission" date="2023-11" db="EMBL/GenBank/DDBJ databases">
        <authorList>
            <person name="Okamura Y."/>
        </authorList>
    </citation>
    <scope>NUCLEOTIDE SEQUENCE [LARGE SCALE GENOMIC DNA]</scope>
</reference>
<dbReference type="SMART" id="SM00698">
    <property type="entry name" value="MORN"/>
    <property type="match status" value="2"/>
</dbReference>
<dbReference type="Gene3D" id="1.25.40.80">
    <property type="match status" value="1"/>
</dbReference>
<evidence type="ECO:0000256" key="8">
    <source>
        <dbReference type="ARBA" id="ARBA00022827"/>
    </source>
</evidence>
<dbReference type="PROSITE" id="PS50297">
    <property type="entry name" value="ANK_REP_REGION"/>
    <property type="match status" value="1"/>
</dbReference>
<keyword evidence="11" id="KW-0456">Lyase</keyword>
<dbReference type="SMART" id="SM00248">
    <property type="entry name" value="ANK"/>
    <property type="match status" value="4"/>
</dbReference>
<dbReference type="PANTHER" id="PTHR10211:SF0">
    <property type="entry name" value="DEOXYRIBODIPYRIMIDINE PHOTO-LYASE"/>
    <property type="match status" value="1"/>
</dbReference>
<dbReference type="InterPro" id="IPR052219">
    <property type="entry name" value="Photolyase_Class-2"/>
</dbReference>
<dbReference type="Pfam" id="PF00023">
    <property type="entry name" value="Ank"/>
    <property type="match status" value="1"/>
</dbReference>
<dbReference type="FunFam" id="1.10.579.10:FF:000002">
    <property type="entry name" value="Deoxyribodipyrimidine photolyase"/>
    <property type="match status" value="1"/>
</dbReference>
<comment type="caution">
    <text evidence="19">The sequence shown here is derived from an EMBL/GenBank/DDBJ whole genome shotgun (WGS) entry which is preliminary data.</text>
</comment>
<evidence type="ECO:0000256" key="11">
    <source>
        <dbReference type="ARBA" id="ARBA00023239"/>
    </source>
</evidence>
<dbReference type="InterPro" id="IPR036770">
    <property type="entry name" value="Ankyrin_rpt-contain_sf"/>
</dbReference>
<dbReference type="Pfam" id="PF02493">
    <property type="entry name" value="MORN"/>
    <property type="match status" value="2"/>
</dbReference>
<dbReference type="InterPro" id="IPR002110">
    <property type="entry name" value="Ankyrin_rpt"/>
</dbReference>
<dbReference type="GO" id="GO:0000719">
    <property type="term" value="P:photoreactive repair"/>
    <property type="evidence" value="ECO:0007669"/>
    <property type="project" value="TreeGrafter"/>
</dbReference>
<dbReference type="SUPFAM" id="SSF48173">
    <property type="entry name" value="Cryptochrome/photolyase FAD-binding domain"/>
    <property type="match status" value="1"/>
</dbReference>
<evidence type="ECO:0000256" key="4">
    <source>
        <dbReference type="ARBA" id="ARBA00014046"/>
    </source>
</evidence>
<comment type="similarity">
    <text evidence="2">Belongs to the DNA photolyase class-2 family.</text>
</comment>
<sequence>MVNSDSPCKSLETKRDRTWLYKEYYSGDRDSEGRRDGHGRNNWSGAKSLESYHGNFSHDTMHGPGEYRWRHHGQHGAFTYEGYFYNNSMHGYGIISFPDGRTFRGIFNNNIRWGPGVQSHTTMHEDVGLWRGAQLIRLAWKPPTPSVAPDLMSHLVGRSIVESHRRLLATKTKIIGETNSALDLLKDCGANPESAVERWIKLYPKDCTDLASPLCNIEHFDREYYKGNIQTTLKEVSELQFEDPQSTGDRIQNEFYYAWNNNNTIINMMKHCYQHERQRDKSQIDLTSILSGPRRSFRSAGAHEADCRALLLTSYLGYIVNVAQLINSQNVHPNICDMQGNSAVMYATCGDQADVIRFLVEAGASVNDFNDSCCTPLGVALMRFSCAVNEIPPNLMLQALIPPPVSPAPATGEPKVFEWNILRDQWSQSTGPMLNKSPSKTGKSGSSKRIKSLMSIKDQPPGKKKTDTTPLKAPEPAYDSDDSLSDNKKIYIDANKEYSIKVNDIFLNAYADVPYIFEVRDMIMDIETTEDEPKKVPEKNPKKVASKVIKDTMKTSKVLLGQSKEIVGDSSQTSFEKVRTEMLAKMKLTLLELLANGAKPQLVRCPQSALVIAITSNSPDLIKHLINYGADVNEIYPQIYGYSPLDVAVARPFTWDNLEIIRALLECGANARRGIHYQVDSSDITVAVTRGSPPTLLHAVLARRVEGEPEEEVRRQLVNLLLDYNCNAISQFKGRSAMDVAMTKNIDLFDVFIRNRRTNLNCTINDLNQTVLVKMFWNPYFKSIGSLERIQTLTNLLVYGADPLLPCENGTEKYKNIFVFAKKTLGEMENIQSVGVQDPKVKKPEKSKKEEKLSTKSIGKMVTDDKEDYKQAIELVTECARLLHIRWLQGKLIKELIETIDKYKHRQWNIILKDCKNKKGIGVWITPLRCIEVWNILASTKKKNFTDRRVLKHLLNIVTFLAWRFYYPKKNDFTPGARVTAVVKDLIEKDVNFILKENKPAGQKIDEDSLSWKCSYVKPELDKTENKFKVCFECALPLAETSIKCSVCKLVSFCSLDCMRKNIERANCHPCSNELKINTFPTMASAAKKIKLSKPSSSTETKTSLEEFAKSIQKKRESTAESILQYKFNKKRVRIISQEQMVPDKCEGVVYWMSRDSRVQDNWAFLFAQKLALKNEVPLHVCFCLIAKYLDASVRQFHFLIKGLEKVASDCKKLNISFHLLEGSGADALPQWVEKHHIGAVVCDFNPLRVPLSWLDGVKKKLKKDVPLIQVDTHNIVPCWVASDKQEYSARTIRNKINSKLDEYLTEFPPVIKHPYTSKFDSEPIDWDDAIESREADKSVGPIEWAEPGYDEAIKMLKGFIDTRLKIFATKRNDPTHNALSNMSPWFHFGQISVQRVALCVQEYKSKYTESVNAFLEEAIVRRELADNFCFYCDKYDSIKGASNWAQKTLDDHRKDKRTHIYNLEQLCKAETHDDLWNSAQLQLVREGKMHGFLRMYWAKKVLEWTPSPEEALRCSIYMNDHYSVDGRDASGYTGCMWSICGIHDQGWAERAVFGKIRYMNYEGCKRKFDIKAFIARYGGKVHKYVPKK</sequence>